<dbReference type="AlphaFoldDB" id="A0A9N9SZ55"/>
<accession>A0A9N9SZ55</accession>
<name>A0A9N9SZ55_DIABA</name>
<dbReference type="Proteomes" id="UP001153709">
    <property type="component" value="Chromosome 3"/>
</dbReference>
<gene>
    <name evidence="2" type="ORF">DIABBA_LOCUS5834</name>
</gene>
<feature type="compositionally biased region" description="Basic and acidic residues" evidence="1">
    <location>
        <begin position="18"/>
        <end position="27"/>
    </location>
</feature>
<sequence>MDIPKCNIPLSSTTQSKSKIDPPKELKPSTFSEAKKIFQELEAKNSPKRSLKNFETMRSSVNVPYSEKSEVSPASIPVIKKNYHQKKLIKRYSKQIIFHCMCEAY</sequence>
<evidence type="ECO:0000313" key="3">
    <source>
        <dbReference type="Proteomes" id="UP001153709"/>
    </source>
</evidence>
<protein>
    <submittedName>
        <fullName evidence="2">Uncharacterized protein</fullName>
    </submittedName>
</protein>
<proteinExistence type="predicted"/>
<keyword evidence="3" id="KW-1185">Reference proteome</keyword>
<reference evidence="2" key="1">
    <citation type="submission" date="2022-01" db="EMBL/GenBank/DDBJ databases">
        <authorList>
            <person name="King R."/>
        </authorList>
    </citation>
    <scope>NUCLEOTIDE SEQUENCE</scope>
</reference>
<evidence type="ECO:0000313" key="2">
    <source>
        <dbReference type="EMBL" id="CAG9832321.1"/>
    </source>
</evidence>
<evidence type="ECO:0000256" key="1">
    <source>
        <dbReference type="SAM" id="MobiDB-lite"/>
    </source>
</evidence>
<feature type="region of interest" description="Disordered" evidence="1">
    <location>
        <begin position="1"/>
        <end position="27"/>
    </location>
</feature>
<dbReference type="EMBL" id="OU898278">
    <property type="protein sequence ID" value="CAG9832321.1"/>
    <property type="molecule type" value="Genomic_DNA"/>
</dbReference>
<organism evidence="2 3">
    <name type="scientific">Diabrotica balteata</name>
    <name type="common">Banded cucumber beetle</name>
    <dbReference type="NCBI Taxonomy" id="107213"/>
    <lineage>
        <taxon>Eukaryota</taxon>
        <taxon>Metazoa</taxon>
        <taxon>Ecdysozoa</taxon>
        <taxon>Arthropoda</taxon>
        <taxon>Hexapoda</taxon>
        <taxon>Insecta</taxon>
        <taxon>Pterygota</taxon>
        <taxon>Neoptera</taxon>
        <taxon>Endopterygota</taxon>
        <taxon>Coleoptera</taxon>
        <taxon>Polyphaga</taxon>
        <taxon>Cucujiformia</taxon>
        <taxon>Chrysomeloidea</taxon>
        <taxon>Chrysomelidae</taxon>
        <taxon>Galerucinae</taxon>
        <taxon>Diabroticina</taxon>
        <taxon>Diabroticites</taxon>
        <taxon>Diabrotica</taxon>
    </lineage>
</organism>